<evidence type="ECO:0000313" key="2">
    <source>
        <dbReference type="EMBL" id="OPZ89007.1"/>
    </source>
</evidence>
<feature type="compositionally biased region" description="Basic residues" evidence="1">
    <location>
        <begin position="317"/>
        <end position="326"/>
    </location>
</feature>
<protein>
    <submittedName>
        <fullName evidence="2">Uncharacterized protein</fullName>
    </submittedName>
</protein>
<sequence length="326" mass="34436">MPAPIIPVLVLQTALEQGTPDGRGEAAAPGNEEGDQHHGDQNPALGDGLADRGGRRRRQLGQQVEAAQHGQLEDQAGEAGDHEAEEEAEAEPEDHEWPGRSLRQAGLRFDRPGRFAADNAAQFLEGGLEAGAVLALAEGRLHDLADDRAGPAVGNAAFQAVADLDPDLVLGHGHQDEDAVVLLLLADAPAVEELVGVAFQVGPLEAGNDGHADLGARLRLDPAGQRLEFLPFPLLEGPGEIVDITGRGGILRGGGQERNAQKDQGRQGGQKLEKAAAAGKRVRSHSVTKSLKSRRPARRETRTRPATVFSRPEAARQKRRAASIPA</sequence>
<dbReference type="AlphaFoldDB" id="A0A1V5M707"/>
<reference evidence="2 3" key="1">
    <citation type="submission" date="2017-02" db="EMBL/GenBank/DDBJ databases">
        <title>Delving into the versatile metabolic prowess of the omnipresent phylum Bacteroidetes.</title>
        <authorList>
            <person name="Nobu M.K."/>
            <person name="Mei R."/>
            <person name="Narihiro T."/>
            <person name="Kuroda K."/>
            <person name="Liu W.-T."/>
        </authorList>
    </citation>
    <scope>NUCLEOTIDE SEQUENCE [LARGE SCALE GENOMIC DNA]</scope>
    <source>
        <strain evidence="2">ADurb.Bin417</strain>
    </source>
</reference>
<name>A0A1V5M707_UNCT6</name>
<feature type="region of interest" description="Disordered" evidence="1">
    <location>
        <begin position="14"/>
        <end position="100"/>
    </location>
</feature>
<feature type="compositionally biased region" description="Acidic residues" evidence="1">
    <location>
        <begin position="83"/>
        <end position="94"/>
    </location>
</feature>
<feature type="region of interest" description="Disordered" evidence="1">
    <location>
        <begin position="252"/>
        <end position="326"/>
    </location>
</feature>
<comment type="caution">
    <text evidence="2">The sequence shown here is derived from an EMBL/GenBank/DDBJ whole genome shotgun (WGS) entry which is preliminary data.</text>
</comment>
<accession>A0A1V5M707</accession>
<organism evidence="2 3">
    <name type="scientific">candidate division TA06 bacterium ADurb.Bin417</name>
    <dbReference type="NCBI Taxonomy" id="1852828"/>
    <lineage>
        <taxon>Bacteria</taxon>
        <taxon>Bacteria division TA06</taxon>
    </lineage>
</organism>
<evidence type="ECO:0000313" key="3">
    <source>
        <dbReference type="Proteomes" id="UP000485484"/>
    </source>
</evidence>
<dbReference type="EMBL" id="MWAK01000424">
    <property type="protein sequence ID" value="OPZ89007.1"/>
    <property type="molecule type" value="Genomic_DNA"/>
</dbReference>
<evidence type="ECO:0000256" key="1">
    <source>
        <dbReference type="SAM" id="MobiDB-lite"/>
    </source>
</evidence>
<proteinExistence type="predicted"/>
<dbReference type="Proteomes" id="UP000485484">
    <property type="component" value="Unassembled WGS sequence"/>
</dbReference>
<gene>
    <name evidence="2" type="ORF">BWY73_01585</name>
</gene>
<feature type="compositionally biased region" description="Basic residues" evidence="1">
    <location>
        <begin position="280"/>
        <end position="297"/>
    </location>
</feature>